<comment type="cofactor">
    <cofactor evidence="1">
        <name>pyridoxal 5'-phosphate</name>
        <dbReference type="ChEBI" id="CHEBI:597326"/>
    </cofactor>
</comment>
<keyword evidence="9" id="KW-1185">Reference proteome</keyword>
<protein>
    <submittedName>
        <fullName evidence="8">Aromatic amino acid aminotransferase</fullName>
    </submittedName>
</protein>
<sequence>MLGQLPERAPDKILNIMRLFAEDTRPGKIDLGVGVFRDAAGRTPVMAVVKTAEARLLERQQTKGYIALAGDPEFHAAMRGLVLGAAVAADRVAALATPGGTGAVRQCFEAARLANPDVRVLLPEPSWPNHASILDTMGIAWASYRYYDAATGGLDRAGMLEDLARTGVGDLVLLHGCCHNPTGADPQPADWAEIAMVLGQTGAVPMVDMAYQGFGDGLEADAAGPRLLAETLPEMLLAVSGSKNFGLYRERVGMALAVCATPAEATRAQALLAWLNRQAYAFPPDHGARLVTDILTDPDLRTSWTTELSAMRELMNGNRRALAQALQAESGSDRFGFIAGQRGMFSLIGADPAQVAAMRDEDALYMIGDGRINLAGLTPETIPRAARIIARHLR</sequence>
<dbReference type="PANTHER" id="PTHR11879:SF22">
    <property type="entry name" value="ASPARTATE AMINOTRANSFERASE, MITOCHONDRIAL"/>
    <property type="match status" value="1"/>
</dbReference>
<feature type="domain" description="Aminotransferase class I/classII large" evidence="7">
    <location>
        <begin position="27"/>
        <end position="389"/>
    </location>
</feature>
<dbReference type="InterPro" id="IPR004839">
    <property type="entry name" value="Aminotransferase_I/II_large"/>
</dbReference>
<dbReference type="CDD" id="cd00609">
    <property type="entry name" value="AAT_like"/>
    <property type="match status" value="1"/>
</dbReference>
<evidence type="ECO:0000313" key="8">
    <source>
        <dbReference type="EMBL" id="ATI43183.1"/>
    </source>
</evidence>
<dbReference type="GO" id="GO:0005829">
    <property type="term" value="C:cytosol"/>
    <property type="evidence" value="ECO:0007669"/>
    <property type="project" value="TreeGrafter"/>
</dbReference>
<keyword evidence="4 8" id="KW-0032">Aminotransferase</keyword>
<dbReference type="AlphaFoldDB" id="A0A291M2F1"/>
<dbReference type="GO" id="GO:0042802">
    <property type="term" value="F:identical protein binding"/>
    <property type="evidence" value="ECO:0007669"/>
    <property type="project" value="TreeGrafter"/>
</dbReference>
<evidence type="ECO:0000256" key="3">
    <source>
        <dbReference type="ARBA" id="ARBA00011738"/>
    </source>
</evidence>
<dbReference type="InterPro" id="IPR000796">
    <property type="entry name" value="Asp_trans"/>
</dbReference>
<dbReference type="Gene3D" id="3.40.640.10">
    <property type="entry name" value="Type I PLP-dependent aspartate aminotransferase-like (Major domain)"/>
    <property type="match status" value="1"/>
</dbReference>
<dbReference type="RefSeq" id="WP_097374042.1">
    <property type="nucleotide sequence ID" value="NZ_CP021404.1"/>
</dbReference>
<evidence type="ECO:0000256" key="6">
    <source>
        <dbReference type="ARBA" id="ARBA00022898"/>
    </source>
</evidence>
<comment type="subunit">
    <text evidence="3">Homodimer.</text>
</comment>
<evidence type="ECO:0000313" key="9">
    <source>
        <dbReference type="Proteomes" id="UP000219050"/>
    </source>
</evidence>
<dbReference type="PRINTS" id="PR00799">
    <property type="entry name" value="TRANSAMINASE"/>
</dbReference>
<proteinExistence type="inferred from homology"/>
<keyword evidence="6" id="KW-0663">Pyridoxal phosphate</keyword>
<dbReference type="Proteomes" id="UP000219050">
    <property type="component" value="Chromosome"/>
</dbReference>
<dbReference type="GO" id="GO:0030170">
    <property type="term" value="F:pyridoxal phosphate binding"/>
    <property type="evidence" value="ECO:0007669"/>
    <property type="project" value="InterPro"/>
</dbReference>
<evidence type="ECO:0000256" key="5">
    <source>
        <dbReference type="ARBA" id="ARBA00022679"/>
    </source>
</evidence>
<evidence type="ECO:0000256" key="4">
    <source>
        <dbReference type="ARBA" id="ARBA00022576"/>
    </source>
</evidence>
<evidence type="ECO:0000259" key="7">
    <source>
        <dbReference type="Pfam" id="PF00155"/>
    </source>
</evidence>
<dbReference type="Gene3D" id="3.90.1150.10">
    <property type="entry name" value="Aspartate Aminotransferase, domain 1"/>
    <property type="match status" value="1"/>
</dbReference>
<gene>
    <name evidence="8" type="ORF">CBW24_14985</name>
</gene>
<dbReference type="KEGG" id="cmag:CBW24_14985"/>
<dbReference type="NCBIfam" id="NF006719">
    <property type="entry name" value="PRK09257.1"/>
    <property type="match status" value="1"/>
</dbReference>
<evidence type="ECO:0000256" key="1">
    <source>
        <dbReference type="ARBA" id="ARBA00001933"/>
    </source>
</evidence>
<dbReference type="OrthoDB" id="9766445at2"/>
<accession>A0A291M2F1</accession>
<organism evidence="8 9">
    <name type="scientific">Pacificitalea manganoxidans</name>
    <dbReference type="NCBI Taxonomy" id="1411902"/>
    <lineage>
        <taxon>Bacteria</taxon>
        <taxon>Pseudomonadati</taxon>
        <taxon>Pseudomonadota</taxon>
        <taxon>Alphaproteobacteria</taxon>
        <taxon>Rhodobacterales</taxon>
        <taxon>Paracoccaceae</taxon>
        <taxon>Pacificitalea</taxon>
    </lineage>
</organism>
<evidence type="ECO:0000256" key="2">
    <source>
        <dbReference type="ARBA" id="ARBA00007441"/>
    </source>
</evidence>
<dbReference type="GO" id="GO:0004838">
    <property type="term" value="F:L-tyrosine-2-oxoglutarate transaminase activity"/>
    <property type="evidence" value="ECO:0007669"/>
    <property type="project" value="TreeGrafter"/>
</dbReference>
<dbReference type="InterPro" id="IPR015421">
    <property type="entry name" value="PyrdxlP-dep_Trfase_major"/>
</dbReference>
<name>A0A291M2F1_9RHOB</name>
<dbReference type="GO" id="GO:0004069">
    <property type="term" value="F:L-aspartate:2-oxoglutarate aminotransferase activity"/>
    <property type="evidence" value="ECO:0007669"/>
    <property type="project" value="TreeGrafter"/>
</dbReference>
<reference evidence="8 9" key="1">
    <citation type="submission" date="2017-05" db="EMBL/GenBank/DDBJ databases">
        <title>Comparative genomic and metabolic analysis of manganese-oxidizing mechanisms in Celeribater manganoxidans DY25T: its adaption to the environment of polymetallic nodule.</title>
        <authorList>
            <person name="Wang X."/>
        </authorList>
    </citation>
    <scope>NUCLEOTIDE SEQUENCE [LARGE SCALE GENOMIC DNA]</scope>
    <source>
        <strain evidence="8 9">DY25</strain>
    </source>
</reference>
<dbReference type="EMBL" id="CP021404">
    <property type="protein sequence ID" value="ATI43183.1"/>
    <property type="molecule type" value="Genomic_DNA"/>
</dbReference>
<dbReference type="PANTHER" id="PTHR11879">
    <property type="entry name" value="ASPARTATE AMINOTRANSFERASE"/>
    <property type="match status" value="1"/>
</dbReference>
<comment type="similarity">
    <text evidence="2">Belongs to the class-I pyridoxal-phosphate-dependent aminotransferase family.</text>
</comment>
<keyword evidence="5 8" id="KW-0808">Transferase</keyword>
<dbReference type="InterPro" id="IPR015424">
    <property type="entry name" value="PyrdxlP-dep_Trfase"/>
</dbReference>
<dbReference type="InterPro" id="IPR015422">
    <property type="entry name" value="PyrdxlP-dep_Trfase_small"/>
</dbReference>
<dbReference type="Pfam" id="PF00155">
    <property type="entry name" value="Aminotran_1_2"/>
    <property type="match status" value="1"/>
</dbReference>
<dbReference type="SUPFAM" id="SSF53383">
    <property type="entry name" value="PLP-dependent transferases"/>
    <property type="match status" value="1"/>
</dbReference>
<dbReference type="GO" id="GO:0033585">
    <property type="term" value="P:L-phenylalanine biosynthetic process from chorismate via phenylpyruvate"/>
    <property type="evidence" value="ECO:0007669"/>
    <property type="project" value="TreeGrafter"/>
</dbReference>